<evidence type="ECO:0000256" key="4">
    <source>
        <dbReference type="ARBA" id="ARBA00022475"/>
    </source>
</evidence>
<feature type="domain" description="TonB C-terminal" evidence="11">
    <location>
        <begin position="47"/>
        <end position="140"/>
    </location>
</feature>
<keyword evidence="7" id="KW-0653">Protein transport</keyword>
<evidence type="ECO:0000256" key="5">
    <source>
        <dbReference type="ARBA" id="ARBA00022519"/>
    </source>
</evidence>
<evidence type="ECO:0000259" key="11">
    <source>
        <dbReference type="PROSITE" id="PS52015"/>
    </source>
</evidence>
<accession>A0A537KJM8</accession>
<evidence type="ECO:0000256" key="10">
    <source>
        <dbReference type="SAM" id="MobiDB-lite"/>
    </source>
</evidence>
<keyword evidence="4" id="KW-1003">Cell membrane</keyword>
<dbReference type="Gene3D" id="3.30.1150.10">
    <property type="match status" value="1"/>
</dbReference>
<sequence>PTDIPTNIPPINLQEHFDPKDYSGSGVEGGVGNGIVPSSDQVLSVDVVQEKPERLAGPQPVYPPLLQQAGIQGVVKVEAIIDTTGHVEPNSVRVVESPNPGFDQAAKTVVLKSLYRPARVYGKAVRVLIQQPINFQISRH</sequence>
<dbReference type="AlphaFoldDB" id="A0A537KJM8"/>
<evidence type="ECO:0000256" key="6">
    <source>
        <dbReference type="ARBA" id="ARBA00022692"/>
    </source>
</evidence>
<evidence type="ECO:0000256" key="8">
    <source>
        <dbReference type="ARBA" id="ARBA00022989"/>
    </source>
</evidence>
<gene>
    <name evidence="12" type="ORF">E6H01_14305</name>
</gene>
<reference evidence="12 13" key="1">
    <citation type="journal article" date="2019" name="Nat. Microbiol.">
        <title>Mediterranean grassland soil C-N compound turnover is dependent on rainfall and depth, and is mediated by genomically divergent microorganisms.</title>
        <authorList>
            <person name="Diamond S."/>
            <person name="Andeer P.F."/>
            <person name="Li Z."/>
            <person name="Crits-Christoph A."/>
            <person name="Burstein D."/>
            <person name="Anantharaman K."/>
            <person name="Lane K.R."/>
            <person name="Thomas B.C."/>
            <person name="Pan C."/>
            <person name="Northen T.R."/>
            <person name="Banfield J.F."/>
        </authorList>
    </citation>
    <scope>NUCLEOTIDE SEQUENCE [LARGE SCALE GENOMIC DNA]</scope>
    <source>
        <strain evidence="12">NP_4</strain>
    </source>
</reference>
<keyword evidence="5" id="KW-0997">Cell inner membrane</keyword>
<name>A0A537KJM8_9BACT</name>
<keyword evidence="3" id="KW-0813">Transport</keyword>
<evidence type="ECO:0000256" key="2">
    <source>
        <dbReference type="ARBA" id="ARBA00006555"/>
    </source>
</evidence>
<keyword evidence="8" id="KW-1133">Transmembrane helix</keyword>
<proteinExistence type="inferred from homology"/>
<dbReference type="Pfam" id="PF03544">
    <property type="entry name" value="TonB_C"/>
    <property type="match status" value="1"/>
</dbReference>
<feature type="non-terminal residue" evidence="12">
    <location>
        <position position="1"/>
    </location>
</feature>
<dbReference type="PANTHER" id="PTHR33446">
    <property type="entry name" value="PROTEIN TONB-RELATED"/>
    <property type="match status" value="1"/>
</dbReference>
<comment type="caution">
    <text evidence="12">The sequence shown here is derived from an EMBL/GenBank/DDBJ whole genome shotgun (WGS) entry which is preliminary data.</text>
</comment>
<dbReference type="SUPFAM" id="SSF74653">
    <property type="entry name" value="TolA/TonB C-terminal domain"/>
    <property type="match status" value="1"/>
</dbReference>
<dbReference type="GO" id="GO:0055085">
    <property type="term" value="P:transmembrane transport"/>
    <property type="evidence" value="ECO:0007669"/>
    <property type="project" value="InterPro"/>
</dbReference>
<dbReference type="InterPro" id="IPR051045">
    <property type="entry name" value="TonB-dependent_transducer"/>
</dbReference>
<keyword evidence="9" id="KW-0472">Membrane</keyword>
<feature type="region of interest" description="Disordered" evidence="10">
    <location>
        <begin position="1"/>
        <end position="33"/>
    </location>
</feature>
<dbReference type="PANTHER" id="PTHR33446:SF2">
    <property type="entry name" value="PROTEIN TONB"/>
    <property type="match status" value="1"/>
</dbReference>
<dbReference type="InterPro" id="IPR006260">
    <property type="entry name" value="TonB/TolA_C"/>
</dbReference>
<protein>
    <submittedName>
        <fullName evidence="12">Energy transducer TonB</fullName>
    </submittedName>
</protein>
<comment type="subcellular location">
    <subcellularLocation>
        <location evidence="1">Cell inner membrane</location>
        <topology evidence="1">Single-pass membrane protein</topology>
        <orientation evidence="1">Periplasmic side</orientation>
    </subcellularLocation>
</comment>
<dbReference type="GO" id="GO:0031992">
    <property type="term" value="F:energy transducer activity"/>
    <property type="evidence" value="ECO:0007669"/>
    <property type="project" value="TreeGrafter"/>
</dbReference>
<evidence type="ECO:0000256" key="1">
    <source>
        <dbReference type="ARBA" id="ARBA00004383"/>
    </source>
</evidence>
<dbReference type="GO" id="GO:0098797">
    <property type="term" value="C:plasma membrane protein complex"/>
    <property type="evidence" value="ECO:0007669"/>
    <property type="project" value="TreeGrafter"/>
</dbReference>
<dbReference type="InterPro" id="IPR037682">
    <property type="entry name" value="TonB_C"/>
</dbReference>
<evidence type="ECO:0000256" key="3">
    <source>
        <dbReference type="ARBA" id="ARBA00022448"/>
    </source>
</evidence>
<organism evidence="12 13">
    <name type="scientific">Candidatus Segetimicrobium genomatis</name>
    <dbReference type="NCBI Taxonomy" id="2569760"/>
    <lineage>
        <taxon>Bacteria</taxon>
        <taxon>Bacillati</taxon>
        <taxon>Candidatus Sysuimicrobiota</taxon>
        <taxon>Candidatus Sysuimicrobiia</taxon>
        <taxon>Candidatus Sysuimicrobiales</taxon>
        <taxon>Candidatus Segetimicrobiaceae</taxon>
        <taxon>Candidatus Segetimicrobium</taxon>
    </lineage>
</organism>
<dbReference type="Proteomes" id="UP000319353">
    <property type="component" value="Unassembled WGS sequence"/>
</dbReference>
<dbReference type="NCBIfam" id="TIGR01352">
    <property type="entry name" value="tonB_Cterm"/>
    <property type="match status" value="1"/>
</dbReference>
<evidence type="ECO:0000256" key="9">
    <source>
        <dbReference type="ARBA" id="ARBA00023136"/>
    </source>
</evidence>
<feature type="compositionally biased region" description="Low complexity" evidence="10">
    <location>
        <begin position="1"/>
        <end position="12"/>
    </location>
</feature>
<evidence type="ECO:0000313" key="13">
    <source>
        <dbReference type="Proteomes" id="UP000319353"/>
    </source>
</evidence>
<dbReference type="PROSITE" id="PS52015">
    <property type="entry name" value="TONB_CTD"/>
    <property type="match status" value="1"/>
</dbReference>
<keyword evidence="6" id="KW-0812">Transmembrane</keyword>
<dbReference type="EMBL" id="VBAL01000284">
    <property type="protein sequence ID" value="TMI95696.1"/>
    <property type="molecule type" value="Genomic_DNA"/>
</dbReference>
<dbReference type="GO" id="GO:0015031">
    <property type="term" value="P:protein transport"/>
    <property type="evidence" value="ECO:0007669"/>
    <property type="project" value="UniProtKB-KW"/>
</dbReference>
<evidence type="ECO:0000256" key="7">
    <source>
        <dbReference type="ARBA" id="ARBA00022927"/>
    </source>
</evidence>
<comment type="similarity">
    <text evidence="2">Belongs to the TonB family.</text>
</comment>
<evidence type="ECO:0000313" key="12">
    <source>
        <dbReference type="EMBL" id="TMI95696.1"/>
    </source>
</evidence>